<keyword evidence="7" id="KW-0325">Glycoprotein</keyword>
<dbReference type="EMBL" id="GDIQ01070014">
    <property type="protein sequence ID" value="JAN24723.1"/>
    <property type="molecule type" value="Transcribed_RNA"/>
</dbReference>
<evidence type="ECO:0000256" key="2">
    <source>
        <dbReference type="ARBA" id="ARBA00022692"/>
    </source>
</evidence>
<protein>
    <submittedName>
        <fullName evidence="14">Transmembrane protein 87A</fullName>
    </submittedName>
</protein>
<feature type="transmembrane region" description="Helical" evidence="10">
    <location>
        <begin position="423"/>
        <end position="440"/>
    </location>
</feature>
<dbReference type="InterPro" id="IPR053937">
    <property type="entry name" value="GOST_TM"/>
</dbReference>
<dbReference type="Pfam" id="PF06814">
    <property type="entry name" value="GOST_TM"/>
    <property type="match status" value="1"/>
</dbReference>
<dbReference type="Pfam" id="PF21901">
    <property type="entry name" value="TMEM87A-B_GOLD"/>
    <property type="match status" value="1"/>
</dbReference>
<name>A0A0P6DZD0_9CRUS</name>
<keyword evidence="6 10" id="KW-0472">Membrane</keyword>
<evidence type="ECO:0000256" key="1">
    <source>
        <dbReference type="ARBA" id="ARBA00004653"/>
    </source>
</evidence>
<comment type="subcellular location">
    <subcellularLocation>
        <location evidence="1">Golgi apparatus membrane</location>
        <topology evidence="1">Multi-pass membrane protein</topology>
    </subcellularLocation>
</comment>
<feature type="transmembrane region" description="Helical" evidence="10">
    <location>
        <begin position="311"/>
        <end position="329"/>
    </location>
</feature>
<feature type="signal peptide" evidence="11">
    <location>
        <begin position="1"/>
        <end position="22"/>
    </location>
</feature>
<feature type="domain" description="TMEM87A/B GOLD" evidence="13">
    <location>
        <begin position="24"/>
        <end position="140"/>
    </location>
</feature>
<keyword evidence="16" id="KW-1185">Reference proteome</keyword>
<dbReference type="AlphaFoldDB" id="A0A0P6DZD0"/>
<sequence>MENKDLLSLYCFLAFLVCAISAFPEKGKWTFEINQDIQYVGVSKSMFAGTNITFKIQNCRSESTSLSISWKLRHSPCWQEYLGLENIETGTGQLHGYYMNPHAIPEWLNYSAADYVASQESIAACDGSTISMPPVLQSMEKKHTKQATSVEQPQYVIPKEGVYLFVITIKPKSPLGGNHSYTAQILIDMKSDFGYLSVIDWPLLPFYGTMCGLYTVMGVLWLVVSLCRLKDILRIQMWIGAVLFLGMLEMAVYLAEYESLNKTGELTAAAHYSAELLSCAKRSLARILVLIASMGFGIVKPRLGAMLQRIVGVGVVYMVLSAVETYLILVQPKNDRSRNIYAASFLLALLDAAICFWIFLSLVQTTRTLRLRRNTVKLSLYNHFTHTLIFAVASSLIFMLWSIYYHRMDTCLKDWKELWLDEAFWKLLFSLLLLVIMILWRPTNNNQRYAFTPLLDSGDETEEDDVMVNENLGMKMRVNRASRANTPSPRTSRDGPSGSIEDDLKWVEENIPSSMVESGLPLLDSEEEIMTTRFELSKMQ</sequence>
<dbReference type="GO" id="GO:0042147">
    <property type="term" value="P:retrograde transport, endosome to Golgi"/>
    <property type="evidence" value="ECO:0007669"/>
    <property type="project" value="TreeGrafter"/>
</dbReference>
<evidence type="ECO:0000259" key="12">
    <source>
        <dbReference type="Pfam" id="PF06814"/>
    </source>
</evidence>
<accession>A0A0P6DZD0</accession>
<dbReference type="GO" id="GO:0000139">
    <property type="term" value="C:Golgi membrane"/>
    <property type="evidence" value="ECO:0007669"/>
    <property type="project" value="UniProtKB-SubCell"/>
</dbReference>
<feature type="transmembrane region" description="Helical" evidence="10">
    <location>
        <begin position="204"/>
        <end position="223"/>
    </location>
</feature>
<dbReference type="Proteomes" id="UP000076858">
    <property type="component" value="Unassembled WGS sequence"/>
</dbReference>
<evidence type="ECO:0000256" key="11">
    <source>
        <dbReference type="SAM" id="SignalP"/>
    </source>
</evidence>
<dbReference type="OrthoDB" id="19932at2759"/>
<gene>
    <name evidence="15" type="ORF">APZ42_022281</name>
</gene>
<proteinExistence type="inferred from homology"/>
<dbReference type="EMBL" id="LRGB01001361">
    <property type="protein sequence ID" value="KZS12206.1"/>
    <property type="molecule type" value="Genomic_DNA"/>
</dbReference>
<evidence type="ECO:0000256" key="10">
    <source>
        <dbReference type="SAM" id="Phobius"/>
    </source>
</evidence>
<evidence type="ECO:0000313" key="16">
    <source>
        <dbReference type="Proteomes" id="UP000076858"/>
    </source>
</evidence>
<evidence type="ECO:0000256" key="6">
    <source>
        <dbReference type="ARBA" id="ARBA00023136"/>
    </source>
</evidence>
<feature type="chain" id="PRO_5007982408" evidence="11">
    <location>
        <begin position="23"/>
        <end position="540"/>
    </location>
</feature>
<keyword evidence="5" id="KW-0333">Golgi apparatus</keyword>
<dbReference type="InterPro" id="IPR054101">
    <property type="entry name" value="TMEM87A/B_GOLD"/>
</dbReference>
<reference evidence="15 16" key="2">
    <citation type="submission" date="2016-03" db="EMBL/GenBank/DDBJ databases">
        <title>EvidentialGene: Evidence-directed Construction of Genes on Genomes.</title>
        <authorList>
            <person name="Gilbert D.G."/>
            <person name="Choi J.-H."/>
            <person name="Mockaitis K."/>
            <person name="Colbourne J."/>
            <person name="Pfrender M."/>
        </authorList>
    </citation>
    <scope>NUCLEOTIDE SEQUENCE [LARGE SCALE GENOMIC DNA]</scope>
    <source>
        <strain evidence="15 16">Xinb3</strain>
        <tissue evidence="15">Complete organism</tissue>
    </source>
</reference>
<evidence type="ECO:0000313" key="14">
    <source>
        <dbReference type="EMBL" id="JAN24723.1"/>
    </source>
</evidence>
<evidence type="ECO:0000256" key="7">
    <source>
        <dbReference type="ARBA" id="ARBA00023180"/>
    </source>
</evidence>
<evidence type="ECO:0000256" key="5">
    <source>
        <dbReference type="ARBA" id="ARBA00023034"/>
    </source>
</evidence>
<dbReference type="PANTHER" id="PTHR21229:SF1">
    <property type="entry name" value="GH17801P"/>
    <property type="match status" value="1"/>
</dbReference>
<dbReference type="STRING" id="35525.A0A0P6DZD0"/>
<evidence type="ECO:0000256" key="3">
    <source>
        <dbReference type="ARBA" id="ARBA00022729"/>
    </source>
</evidence>
<evidence type="ECO:0000313" key="15">
    <source>
        <dbReference type="EMBL" id="KZS12206.1"/>
    </source>
</evidence>
<comment type="similarity">
    <text evidence="8">Belongs to the LU7TM family. TMEM87 subfamily.</text>
</comment>
<feature type="transmembrane region" description="Helical" evidence="10">
    <location>
        <begin position="341"/>
        <end position="363"/>
    </location>
</feature>
<evidence type="ECO:0000256" key="8">
    <source>
        <dbReference type="ARBA" id="ARBA00044946"/>
    </source>
</evidence>
<evidence type="ECO:0000256" key="4">
    <source>
        <dbReference type="ARBA" id="ARBA00022989"/>
    </source>
</evidence>
<dbReference type="InterPro" id="IPR009637">
    <property type="entry name" value="GPR107/GPR108-like"/>
</dbReference>
<feature type="transmembrane region" description="Helical" evidence="10">
    <location>
        <begin position="235"/>
        <end position="255"/>
    </location>
</feature>
<keyword evidence="3 11" id="KW-0732">Signal</keyword>
<dbReference type="PANTHER" id="PTHR21229">
    <property type="entry name" value="LUNG SEVEN TRANSMEMBRANE RECEPTOR"/>
    <property type="match status" value="1"/>
</dbReference>
<reference evidence="14" key="1">
    <citation type="submission" date="2015-10" db="EMBL/GenBank/DDBJ databases">
        <title>EvidentialGene: Evidence-directed Construction of Complete mRNA Transcriptomes without Genomes.</title>
        <authorList>
            <person name="Gilbert D.G."/>
        </authorList>
    </citation>
    <scope>NUCLEOTIDE SEQUENCE</scope>
</reference>
<feature type="domain" description="GOST seven transmembrane" evidence="12">
    <location>
        <begin position="202"/>
        <end position="447"/>
    </location>
</feature>
<organism evidence="14">
    <name type="scientific">Daphnia magna</name>
    <dbReference type="NCBI Taxonomy" id="35525"/>
    <lineage>
        <taxon>Eukaryota</taxon>
        <taxon>Metazoa</taxon>
        <taxon>Ecdysozoa</taxon>
        <taxon>Arthropoda</taxon>
        <taxon>Crustacea</taxon>
        <taxon>Branchiopoda</taxon>
        <taxon>Diplostraca</taxon>
        <taxon>Cladocera</taxon>
        <taxon>Anomopoda</taxon>
        <taxon>Daphniidae</taxon>
        <taxon>Daphnia</taxon>
    </lineage>
</organism>
<keyword evidence="4 10" id="KW-1133">Transmembrane helix</keyword>
<dbReference type="GO" id="GO:0005829">
    <property type="term" value="C:cytosol"/>
    <property type="evidence" value="ECO:0007669"/>
    <property type="project" value="GOC"/>
</dbReference>
<feature type="region of interest" description="Disordered" evidence="9">
    <location>
        <begin position="478"/>
        <end position="503"/>
    </location>
</feature>
<keyword evidence="2 10" id="KW-0812">Transmembrane</keyword>
<feature type="transmembrane region" description="Helical" evidence="10">
    <location>
        <begin position="283"/>
        <end position="299"/>
    </location>
</feature>
<evidence type="ECO:0000256" key="9">
    <source>
        <dbReference type="SAM" id="MobiDB-lite"/>
    </source>
</evidence>
<feature type="transmembrane region" description="Helical" evidence="10">
    <location>
        <begin position="384"/>
        <end position="403"/>
    </location>
</feature>
<evidence type="ECO:0000259" key="13">
    <source>
        <dbReference type="Pfam" id="PF21901"/>
    </source>
</evidence>